<organism evidence="1 2">
    <name type="scientific">Marchantia polymorpha</name>
    <name type="common">Common liverwort</name>
    <name type="synonym">Marchantia aquatica</name>
    <dbReference type="NCBI Taxonomy" id="3197"/>
    <lineage>
        <taxon>Eukaryota</taxon>
        <taxon>Viridiplantae</taxon>
        <taxon>Streptophyta</taxon>
        <taxon>Embryophyta</taxon>
        <taxon>Marchantiophyta</taxon>
        <taxon>Marchantiopsida</taxon>
        <taxon>Marchantiidae</taxon>
        <taxon>Marchantiales</taxon>
        <taxon>Marchantiaceae</taxon>
        <taxon>Marchantia</taxon>
    </lineage>
</organism>
<protein>
    <submittedName>
        <fullName evidence="1">Uncharacterized protein</fullName>
    </submittedName>
</protein>
<evidence type="ECO:0000313" key="1">
    <source>
        <dbReference type="EMBL" id="PTQ46668.1"/>
    </source>
</evidence>
<keyword evidence="2" id="KW-1185">Reference proteome</keyword>
<dbReference type="Proteomes" id="UP000244005">
    <property type="component" value="Unassembled WGS sequence"/>
</dbReference>
<dbReference type="PANTHER" id="PTHR37067:SF3">
    <property type="entry name" value="PX DOMAIN-CONTAINING PROTEIN"/>
    <property type="match status" value="1"/>
</dbReference>
<reference evidence="2" key="1">
    <citation type="journal article" date="2017" name="Cell">
        <title>Insights into land plant evolution garnered from the Marchantia polymorpha genome.</title>
        <authorList>
            <person name="Bowman J.L."/>
            <person name="Kohchi T."/>
            <person name="Yamato K.T."/>
            <person name="Jenkins J."/>
            <person name="Shu S."/>
            <person name="Ishizaki K."/>
            <person name="Yamaoka S."/>
            <person name="Nishihama R."/>
            <person name="Nakamura Y."/>
            <person name="Berger F."/>
            <person name="Adam C."/>
            <person name="Aki S.S."/>
            <person name="Althoff F."/>
            <person name="Araki T."/>
            <person name="Arteaga-Vazquez M.A."/>
            <person name="Balasubrmanian S."/>
            <person name="Barry K."/>
            <person name="Bauer D."/>
            <person name="Boehm C.R."/>
            <person name="Briginshaw L."/>
            <person name="Caballero-Perez J."/>
            <person name="Catarino B."/>
            <person name="Chen F."/>
            <person name="Chiyoda S."/>
            <person name="Chovatia M."/>
            <person name="Davies K.M."/>
            <person name="Delmans M."/>
            <person name="Demura T."/>
            <person name="Dierschke T."/>
            <person name="Dolan L."/>
            <person name="Dorantes-Acosta A.E."/>
            <person name="Eklund D.M."/>
            <person name="Florent S.N."/>
            <person name="Flores-Sandoval E."/>
            <person name="Fujiyama A."/>
            <person name="Fukuzawa H."/>
            <person name="Galik B."/>
            <person name="Grimanelli D."/>
            <person name="Grimwood J."/>
            <person name="Grossniklaus U."/>
            <person name="Hamada T."/>
            <person name="Haseloff J."/>
            <person name="Hetherington A.J."/>
            <person name="Higo A."/>
            <person name="Hirakawa Y."/>
            <person name="Hundley H.N."/>
            <person name="Ikeda Y."/>
            <person name="Inoue K."/>
            <person name="Inoue S.I."/>
            <person name="Ishida S."/>
            <person name="Jia Q."/>
            <person name="Kakita M."/>
            <person name="Kanazawa T."/>
            <person name="Kawai Y."/>
            <person name="Kawashima T."/>
            <person name="Kennedy M."/>
            <person name="Kinose K."/>
            <person name="Kinoshita T."/>
            <person name="Kohara Y."/>
            <person name="Koide E."/>
            <person name="Komatsu K."/>
            <person name="Kopischke S."/>
            <person name="Kubo M."/>
            <person name="Kyozuka J."/>
            <person name="Lagercrantz U."/>
            <person name="Lin S.S."/>
            <person name="Lindquist E."/>
            <person name="Lipzen A.M."/>
            <person name="Lu C.W."/>
            <person name="De Luna E."/>
            <person name="Martienssen R.A."/>
            <person name="Minamino N."/>
            <person name="Mizutani M."/>
            <person name="Mizutani M."/>
            <person name="Mochizuki N."/>
            <person name="Monte I."/>
            <person name="Mosher R."/>
            <person name="Nagasaki H."/>
            <person name="Nakagami H."/>
            <person name="Naramoto S."/>
            <person name="Nishitani K."/>
            <person name="Ohtani M."/>
            <person name="Okamoto T."/>
            <person name="Okumura M."/>
            <person name="Phillips J."/>
            <person name="Pollak B."/>
            <person name="Reinders A."/>
            <person name="Rovekamp M."/>
            <person name="Sano R."/>
            <person name="Sawa S."/>
            <person name="Schmid M.W."/>
            <person name="Shirakawa M."/>
            <person name="Solano R."/>
            <person name="Spunde A."/>
            <person name="Suetsugu N."/>
            <person name="Sugano S."/>
            <person name="Sugiyama A."/>
            <person name="Sun R."/>
            <person name="Suzuki Y."/>
            <person name="Takenaka M."/>
            <person name="Takezawa D."/>
            <person name="Tomogane H."/>
            <person name="Tsuzuki M."/>
            <person name="Ueda T."/>
            <person name="Umeda M."/>
            <person name="Ward J.M."/>
            <person name="Watanabe Y."/>
            <person name="Yazaki K."/>
            <person name="Yokoyama R."/>
            <person name="Yoshitake Y."/>
            <person name="Yotsui I."/>
            <person name="Zachgo S."/>
            <person name="Schmutz J."/>
        </authorList>
    </citation>
    <scope>NUCLEOTIDE SEQUENCE [LARGE SCALE GENOMIC DNA]</scope>
    <source>
        <strain evidence="2">Tak-1</strain>
    </source>
</reference>
<proteinExistence type="predicted"/>
<dbReference type="EMBL" id="KZ772682">
    <property type="protein sequence ID" value="PTQ46668.1"/>
    <property type="molecule type" value="Genomic_DNA"/>
</dbReference>
<name>A0A2R6XKM8_MARPO</name>
<accession>A0A2R6XKM8</accession>
<dbReference type="OrthoDB" id="64406at2759"/>
<evidence type="ECO:0000313" key="2">
    <source>
        <dbReference type="Proteomes" id="UP000244005"/>
    </source>
</evidence>
<gene>
    <name evidence="1" type="ORF">MARPO_0010s0069</name>
</gene>
<sequence length="186" mass="21494">MVRQTPFGCDQKLEFGLKIVEKSIDGKNVIVLQCNFCVFNGRDTREEADIKRKRIANIHLFCSLFRLEFTEQKHKFFDNKKRSKIHAYVDTTKKSITFDICNIATVNELIGDLFFKHDFDEDNEESKLISKTTALKLFCPIFDCDDMKEEDGDANEEADQGVQRVGLSFKQTAAVITEHRNRTKNA</sequence>
<dbReference type="AlphaFoldDB" id="A0A2R6XKM8"/>
<dbReference type="PANTHER" id="PTHR37067">
    <property type="entry name" value="PX DOMAIN-CONTAINING PROTEIN"/>
    <property type="match status" value="1"/>
</dbReference>